<evidence type="ECO:0000313" key="2">
    <source>
        <dbReference type="EMBL" id="WLJ25756.1"/>
    </source>
</evidence>
<organism evidence="2">
    <name type="scientific">Firmicutes phage HS08</name>
    <dbReference type="NCBI Taxonomy" id="3056391"/>
    <lineage>
        <taxon>Viruses</taxon>
    </lineage>
</organism>
<feature type="transmembrane region" description="Helical" evidence="1">
    <location>
        <begin position="20"/>
        <end position="41"/>
    </location>
</feature>
<name>A0AA49X4V9_9VIRU</name>
<keyword evidence="1" id="KW-0812">Transmembrane</keyword>
<reference evidence="2" key="1">
    <citation type="submission" date="2023-04" db="EMBL/GenBank/DDBJ databases">
        <title>The human skin virome in hidradenitis suppurativa patients.</title>
        <authorList>
            <person name="Jansen D."/>
        </authorList>
    </citation>
    <scope>NUCLEOTIDE SEQUENCE</scope>
    <source>
        <strain evidence="2">VC3_JansenPhageE</strain>
    </source>
</reference>
<sequence>MISDSFFLKLFHSFIYVGFYVWFCQVFTTYLSSSLFTITCINSRLSSIPSLDVLISKLLLFNC</sequence>
<accession>A0AA49X4V9</accession>
<keyword evidence="1" id="KW-0472">Membrane</keyword>
<keyword evidence="1" id="KW-1133">Transmembrane helix</keyword>
<proteinExistence type="predicted"/>
<protein>
    <submittedName>
        <fullName evidence="2">Uncharacterized protein</fullName>
    </submittedName>
</protein>
<dbReference type="EMBL" id="OQ890315">
    <property type="protein sequence ID" value="WLJ25756.1"/>
    <property type="molecule type" value="Genomic_DNA"/>
</dbReference>
<evidence type="ECO:0000256" key="1">
    <source>
        <dbReference type="SAM" id="Phobius"/>
    </source>
</evidence>